<protein>
    <submittedName>
        <fullName evidence="2">Dihydroorotase family protein</fullName>
    </submittedName>
</protein>
<evidence type="ECO:0000259" key="1">
    <source>
        <dbReference type="Pfam" id="PF01979"/>
    </source>
</evidence>
<evidence type="ECO:0000313" key="2">
    <source>
        <dbReference type="EMBL" id="MBU8547303.1"/>
    </source>
</evidence>
<dbReference type="InterPro" id="IPR006680">
    <property type="entry name" value="Amidohydro-rel"/>
</dbReference>
<comment type="caution">
    <text evidence="2">The sequence shown here is derived from an EMBL/GenBank/DDBJ whole genome shotgun (WGS) entry which is preliminary data.</text>
</comment>
<dbReference type="PANTHER" id="PTHR43668:SF2">
    <property type="entry name" value="ALLANTOINASE"/>
    <property type="match status" value="1"/>
</dbReference>
<dbReference type="Pfam" id="PF01979">
    <property type="entry name" value="Amidohydro_1"/>
    <property type="match status" value="1"/>
</dbReference>
<keyword evidence="3" id="KW-1185">Reference proteome</keyword>
<reference evidence="2 3" key="1">
    <citation type="submission" date="2021-01" db="EMBL/GenBank/DDBJ databases">
        <title>Roseomonas sp. nov, a bacterium isolated from an oil production mixture in Yumen Oilfield.</title>
        <authorList>
            <person name="Wu D."/>
        </authorList>
    </citation>
    <scope>NUCLEOTIDE SEQUENCE [LARGE SCALE GENOMIC DNA]</scope>
    <source>
        <strain evidence="2 3">ROY-5-3</strain>
    </source>
</reference>
<dbReference type="PANTHER" id="PTHR43668">
    <property type="entry name" value="ALLANTOINASE"/>
    <property type="match status" value="1"/>
</dbReference>
<gene>
    <name evidence="2" type="ORF">JJQ90_26545</name>
</gene>
<sequence length="464" mass="48932">MTRHDLLLRGGTAVLPGRGPTECDIAVAEGRIADLLAPGAAAEAAEVWDITGLVALPGAIDAHLHLGHGADISRPRVPEDAARESGAAAAGGITCFLPYLMATEPFSTFWEEVVAITEAGSRIDFGFHPIISTEAQLAEVPLYARDYGAPSFKIFMNNRGGEGKRLGLPDIDDGFLLRLAEAAAAHGGMVCPHPENIELAWVRRARIMAADPEGKGGLASWNASRPPFVEADAVQRAGLVGREVGAPVYIVHTSSAAALEAALRQRAAGGRIFIETCPHYLTHDIGWGGGVIGKINPPLREEADREALWAALADGRIDTVATDHVHRDLAGKEGGLWKASPGCPGMETLLPVLLSEGHARRGLPLARIAELVAEGPARAMGLPVKGRIAPGLDADLALVDLKARWTVTREGVLSAAGYSLYEGWEMTGRVVHTLVRGRPVLRDGALVASAAGSGRYVHRRLGHG</sequence>
<feature type="domain" description="Amidohydrolase-related" evidence="1">
    <location>
        <begin position="300"/>
        <end position="440"/>
    </location>
</feature>
<dbReference type="RefSeq" id="WP_216879288.1">
    <property type="nucleotide sequence ID" value="NZ_JAERQM010000016.1"/>
</dbReference>
<proteinExistence type="predicted"/>
<dbReference type="EMBL" id="JAERQM010000016">
    <property type="protein sequence ID" value="MBU8547303.1"/>
    <property type="molecule type" value="Genomic_DNA"/>
</dbReference>
<dbReference type="InterPro" id="IPR050138">
    <property type="entry name" value="DHOase/Allantoinase_Hydrolase"/>
</dbReference>
<organism evidence="2 3">
    <name type="scientific">Falsiroseomonas oleicola</name>
    <dbReference type="NCBI Taxonomy" id="2801474"/>
    <lineage>
        <taxon>Bacteria</taxon>
        <taxon>Pseudomonadati</taxon>
        <taxon>Pseudomonadota</taxon>
        <taxon>Alphaproteobacteria</taxon>
        <taxon>Acetobacterales</taxon>
        <taxon>Roseomonadaceae</taxon>
        <taxon>Falsiroseomonas</taxon>
    </lineage>
</organism>
<accession>A0ABS6HH58</accession>
<evidence type="ECO:0000313" key="3">
    <source>
        <dbReference type="Proteomes" id="UP000689967"/>
    </source>
</evidence>
<name>A0ABS6HH58_9PROT</name>
<dbReference type="Proteomes" id="UP000689967">
    <property type="component" value="Unassembled WGS sequence"/>
</dbReference>